<feature type="compositionally biased region" description="Basic and acidic residues" evidence="2">
    <location>
        <begin position="554"/>
        <end position="565"/>
    </location>
</feature>
<evidence type="ECO:0000256" key="1">
    <source>
        <dbReference type="SAM" id="Coils"/>
    </source>
</evidence>
<feature type="compositionally biased region" description="Polar residues" evidence="2">
    <location>
        <begin position="631"/>
        <end position="642"/>
    </location>
</feature>
<sequence>MQSGAGQGQGNEYWAAGDGAHAAMVINSLKSGSRCGRMASKRGLFSGMRTGVPTMSVSTMEPSDESSRVGSATSSSSGRSEALALAASARPAPAGRGPQEAAGHSGTSSTTVQTSSRKDLGPWTDHERKEYITALRIVILPGEEPVLQFLSDAIGFAPVPAPWTMRRDQMGRVFFANMVQRATTWSHPLESSLPELAAALRACLTLNQTARIKYIDSLRVFWEEQAKAEFQKWYAVGHASGRPYYFHADTGESMWEHPAEVVLPKHYVKLKSVEWLLGREYWNKITEGQPVVAALEDSPATTLAIAPDTVASRVPSKGDNAMLAKAVLEEELSRTQPKAELQEDLTVTAPKAQAKAVLEEELSRTQPKAVLQEVLTVTAPKAQAKAVLEEEPSRMQPKAVLQDDLAVTAPRTQAKAVLEEGPSRIQPKAVLQDDLAVTAPKTQALRLHPEVEATLLPGSLQSQADAAAELEATVRRPRSAAGRRHAQPGKAEARERGALPEAKTDSGTEGERLGRLLPDSRPGSAKARADSQPTAAKLTVEGAALQPAAAKTAAEAELHPQKARADSQPAANFAEEGTALQPVAAKTAAEGELNRLRDGAASPAHAWLPKAEVVKGRSAKPTVEMEARADSQPTASRADSQPTAAIFTQEGTALRPAAAKIATEGELNLRRDGVAIQAEAAKERSAKPKVEMEDRRFQSRGAAGGVLNDPHPEARTTSASRSVPTRGASREAWGAISERFACAEDELARERQRARQARHQCDELAASRRNARADLRDAELTQAKLQVRLRAMEGALRECEADAWQEASEVSLLVAEAIRRRGGSACKARGKPGVPARGAKRGLRGLEPAVVSPLVNAALCRRG</sequence>
<organism evidence="4">
    <name type="scientific">Alexandrium monilatum</name>
    <dbReference type="NCBI Taxonomy" id="311494"/>
    <lineage>
        <taxon>Eukaryota</taxon>
        <taxon>Sar</taxon>
        <taxon>Alveolata</taxon>
        <taxon>Dinophyceae</taxon>
        <taxon>Gonyaulacales</taxon>
        <taxon>Pyrocystaceae</taxon>
        <taxon>Alexandrium</taxon>
    </lineage>
</organism>
<dbReference type="InterPro" id="IPR001202">
    <property type="entry name" value="WW_dom"/>
</dbReference>
<reference evidence="4" key="1">
    <citation type="submission" date="2021-01" db="EMBL/GenBank/DDBJ databases">
        <authorList>
            <person name="Corre E."/>
            <person name="Pelletier E."/>
            <person name="Niang G."/>
            <person name="Scheremetjew M."/>
            <person name="Finn R."/>
            <person name="Kale V."/>
            <person name="Holt S."/>
            <person name="Cochrane G."/>
            <person name="Meng A."/>
            <person name="Brown T."/>
            <person name="Cohen L."/>
        </authorList>
    </citation>
    <scope>NUCLEOTIDE SEQUENCE</scope>
    <source>
        <strain evidence="4">CCMP3105</strain>
    </source>
</reference>
<feature type="coiled-coil region" evidence="1">
    <location>
        <begin position="740"/>
        <end position="802"/>
    </location>
</feature>
<name>A0A7S4UXI2_9DINO</name>
<dbReference type="InterPro" id="IPR036020">
    <property type="entry name" value="WW_dom_sf"/>
</dbReference>
<dbReference type="PROSITE" id="PS50020">
    <property type="entry name" value="WW_DOMAIN_2"/>
    <property type="match status" value="2"/>
</dbReference>
<gene>
    <name evidence="4" type="ORF">AMON00008_LOCUS17328</name>
</gene>
<feature type="compositionally biased region" description="Basic residues" evidence="2">
    <location>
        <begin position="475"/>
        <end position="487"/>
    </location>
</feature>
<feature type="compositionally biased region" description="Basic and acidic residues" evidence="2">
    <location>
        <begin position="680"/>
        <end position="697"/>
    </location>
</feature>
<proteinExistence type="predicted"/>
<evidence type="ECO:0000256" key="2">
    <source>
        <dbReference type="SAM" id="MobiDB-lite"/>
    </source>
</evidence>
<dbReference type="SUPFAM" id="SSF51045">
    <property type="entry name" value="WW domain"/>
    <property type="match status" value="2"/>
</dbReference>
<dbReference type="Gene3D" id="2.20.70.10">
    <property type="match status" value="2"/>
</dbReference>
<accession>A0A7S4UXI2</accession>
<feature type="region of interest" description="Disordered" evidence="2">
    <location>
        <begin position="680"/>
        <end position="728"/>
    </location>
</feature>
<dbReference type="AlphaFoldDB" id="A0A7S4UXI2"/>
<evidence type="ECO:0000259" key="3">
    <source>
        <dbReference type="PROSITE" id="PS50020"/>
    </source>
</evidence>
<dbReference type="SMART" id="SM00456">
    <property type="entry name" value="WW"/>
    <property type="match status" value="2"/>
</dbReference>
<dbReference type="CDD" id="cd00201">
    <property type="entry name" value="WW"/>
    <property type="match status" value="2"/>
</dbReference>
<feature type="region of interest" description="Disordered" evidence="2">
    <location>
        <begin position="46"/>
        <end position="123"/>
    </location>
</feature>
<protein>
    <recommendedName>
        <fullName evidence="3">WW domain-containing protein</fullName>
    </recommendedName>
</protein>
<keyword evidence="1" id="KW-0175">Coiled coil</keyword>
<feature type="domain" description="WW" evidence="3">
    <location>
        <begin position="157"/>
        <end position="190"/>
    </location>
</feature>
<feature type="compositionally biased region" description="Basic and acidic residues" evidence="2">
    <location>
        <begin position="491"/>
        <end position="514"/>
    </location>
</feature>
<feature type="region of interest" description="Disordered" evidence="2">
    <location>
        <begin position="464"/>
        <end position="535"/>
    </location>
</feature>
<feature type="region of interest" description="Disordered" evidence="2">
    <location>
        <begin position="612"/>
        <end position="642"/>
    </location>
</feature>
<feature type="domain" description="WW" evidence="3">
    <location>
        <begin position="233"/>
        <end position="260"/>
    </location>
</feature>
<evidence type="ECO:0000313" key="4">
    <source>
        <dbReference type="EMBL" id="CAE4577789.1"/>
    </source>
</evidence>
<feature type="compositionally biased region" description="Low complexity" evidence="2">
    <location>
        <begin position="68"/>
        <end position="115"/>
    </location>
</feature>
<dbReference type="PROSITE" id="PS01159">
    <property type="entry name" value="WW_DOMAIN_1"/>
    <property type="match status" value="1"/>
</dbReference>
<feature type="region of interest" description="Disordered" evidence="2">
    <location>
        <begin position="550"/>
        <end position="571"/>
    </location>
</feature>
<dbReference type="EMBL" id="HBNR01025722">
    <property type="protein sequence ID" value="CAE4577789.1"/>
    <property type="molecule type" value="Transcribed_RNA"/>
</dbReference>